<dbReference type="InterPro" id="IPR001096">
    <property type="entry name" value="Peptidase_C13"/>
</dbReference>
<dbReference type="GO" id="GO:0005773">
    <property type="term" value="C:vacuole"/>
    <property type="evidence" value="ECO:0007669"/>
    <property type="project" value="GOC"/>
</dbReference>
<dbReference type="GeneID" id="94846494"/>
<dbReference type="Proteomes" id="UP000179807">
    <property type="component" value="Unassembled WGS sequence"/>
</dbReference>
<accession>A0A1J4JC45</accession>
<name>A0A1J4JC45_9EUKA</name>
<proteinExistence type="inferred from homology"/>
<dbReference type="Pfam" id="PF01650">
    <property type="entry name" value="Peptidase_C13"/>
    <property type="match status" value="1"/>
</dbReference>
<dbReference type="VEuPathDB" id="TrichDB:TRFO_38027"/>
<dbReference type="PIRSF" id="PIRSF019663">
    <property type="entry name" value="Legumain"/>
    <property type="match status" value="1"/>
</dbReference>
<dbReference type="GO" id="GO:0006624">
    <property type="term" value="P:vacuolar protein processing"/>
    <property type="evidence" value="ECO:0007669"/>
    <property type="project" value="TreeGrafter"/>
</dbReference>
<feature type="active site" description="Nucleophile" evidence="2">
    <location>
        <position position="163"/>
    </location>
</feature>
<keyword evidence="4" id="KW-1185">Reference proteome</keyword>
<comment type="similarity">
    <text evidence="1">Belongs to the peptidase C13 family.</text>
</comment>
<dbReference type="EMBL" id="MLAK01001218">
    <property type="protein sequence ID" value="OHS95823.1"/>
    <property type="molecule type" value="Genomic_DNA"/>
</dbReference>
<feature type="active site" evidence="2">
    <location>
        <position position="121"/>
    </location>
</feature>
<dbReference type="PRINTS" id="PR00776">
    <property type="entry name" value="HEMOGLOBNASE"/>
</dbReference>
<evidence type="ECO:0000313" key="4">
    <source>
        <dbReference type="Proteomes" id="UP000179807"/>
    </source>
</evidence>
<dbReference type="GO" id="GO:0051603">
    <property type="term" value="P:proteolysis involved in protein catabolic process"/>
    <property type="evidence" value="ECO:0007669"/>
    <property type="project" value="TreeGrafter"/>
</dbReference>
<dbReference type="FunFam" id="3.40.50.1460:FF:000020">
    <property type="entry name" value="Clan CD, family C13, asparaginyl endopeptidase-like cysteine peptidase"/>
    <property type="match status" value="1"/>
</dbReference>
<evidence type="ECO:0000313" key="3">
    <source>
        <dbReference type="EMBL" id="OHS95823.1"/>
    </source>
</evidence>
<reference evidence="3" key="1">
    <citation type="submission" date="2016-10" db="EMBL/GenBank/DDBJ databases">
        <authorList>
            <person name="Benchimol M."/>
            <person name="Almeida L.G."/>
            <person name="Vasconcelos A.T."/>
            <person name="Perreira-Neves A."/>
            <person name="Rosa I.A."/>
            <person name="Tasca T."/>
            <person name="Bogo M.R."/>
            <person name="de Souza W."/>
        </authorList>
    </citation>
    <scope>NUCLEOTIDE SEQUENCE [LARGE SCALE GENOMIC DNA]</scope>
    <source>
        <strain evidence="3">K</strain>
    </source>
</reference>
<dbReference type="RefSeq" id="XP_068348960.1">
    <property type="nucleotide sequence ID" value="XM_068511790.1"/>
</dbReference>
<dbReference type="AlphaFoldDB" id="A0A1J4JC45"/>
<dbReference type="Gene3D" id="3.40.50.1460">
    <property type="match status" value="1"/>
</dbReference>
<protein>
    <submittedName>
        <fullName evidence="3">Clan CD, family C13, asparaginyl endopeptidase-like cysteine peptidase</fullName>
    </submittedName>
</protein>
<evidence type="ECO:0000256" key="2">
    <source>
        <dbReference type="PIRSR" id="PIRSR019663-1"/>
    </source>
</evidence>
<evidence type="ECO:0000256" key="1">
    <source>
        <dbReference type="ARBA" id="ARBA00009941"/>
    </source>
</evidence>
<sequence>MIFYSLLWFISAEKYAILMAGSFGYYNYRHQADIYTLYNQLIRRGYKSQNIITLSYDDVVDSDSNIRKGEIFHDENEPSVYIGKKLINYTENSVTAYNFYQSFLLLNSTENDDIFIYYDDHGGPGTLATPQGSPIKTIDLDAALMKMYNNRKYKRILFGIEACHAGSVVRNLKTPNIIYLTAANADESSYASGYSEYFNTYLTNEFTNNWLIEMDEKPDSTIEEFYENVRNATEQSHASIYGDFSLKTAKISDFLGFPSSILNMSWRKTIRRQNTHPKVPQSEATRFAMERRMNRTTKQSEKTKLKLEIMRMEALHTKFDLFLRELVYITDADNYDTIMNEKTNNLIADCYFSVLDHFLPFVGKYDQEDLVKLSAINGLCQRHSKRDILNSLYKIKQ</sequence>
<comment type="caution">
    <text evidence="3">The sequence shown here is derived from an EMBL/GenBank/DDBJ whole genome shotgun (WGS) entry which is preliminary data.</text>
</comment>
<dbReference type="OrthoDB" id="192611at2759"/>
<dbReference type="PANTHER" id="PTHR12000">
    <property type="entry name" value="HEMOGLOBINASE FAMILY MEMBER"/>
    <property type="match status" value="1"/>
</dbReference>
<dbReference type="GO" id="GO:0004197">
    <property type="term" value="F:cysteine-type endopeptidase activity"/>
    <property type="evidence" value="ECO:0007669"/>
    <property type="project" value="TreeGrafter"/>
</dbReference>
<dbReference type="PANTHER" id="PTHR12000:SF42">
    <property type="entry name" value="LEGUMAIN"/>
    <property type="match status" value="1"/>
</dbReference>
<organism evidence="3 4">
    <name type="scientific">Tritrichomonas foetus</name>
    <dbReference type="NCBI Taxonomy" id="1144522"/>
    <lineage>
        <taxon>Eukaryota</taxon>
        <taxon>Metamonada</taxon>
        <taxon>Parabasalia</taxon>
        <taxon>Tritrichomonadida</taxon>
        <taxon>Tritrichomonadidae</taxon>
        <taxon>Tritrichomonas</taxon>
    </lineage>
</organism>
<gene>
    <name evidence="3" type="ORF">TRFO_38027</name>
</gene>